<name>A0ABD0M7U3_9CAEN</name>
<dbReference type="EMBL" id="JACVVK020000003">
    <property type="protein sequence ID" value="KAK7508010.1"/>
    <property type="molecule type" value="Genomic_DNA"/>
</dbReference>
<reference evidence="1 2" key="1">
    <citation type="journal article" date="2023" name="Sci. Data">
        <title>Genome assembly of the Korean intertidal mud-creeper Batillaria attramentaria.</title>
        <authorList>
            <person name="Patra A.K."/>
            <person name="Ho P.T."/>
            <person name="Jun S."/>
            <person name="Lee S.J."/>
            <person name="Kim Y."/>
            <person name="Won Y.J."/>
        </authorList>
    </citation>
    <scope>NUCLEOTIDE SEQUENCE [LARGE SCALE GENOMIC DNA]</scope>
    <source>
        <strain evidence="1">Wonlab-2016</strain>
    </source>
</reference>
<dbReference type="Proteomes" id="UP001519460">
    <property type="component" value="Unassembled WGS sequence"/>
</dbReference>
<evidence type="ECO:0000313" key="1">
    <source>
        <dbReference type="EMBL" id="KAK7508010.1"/>
    </source>
</evidence>
<organism evidence="1 2">
    <name type="scientific">Batillaria attramentaria</name>
    <dbReference type="NCBI Taxonomy" id="370345"/>
    <lineage>
        <taxon>Eukaryota</taxon>
        <taxon>Metazoa</taxon>
        <taxon>Spiralia</taxon>
        <taxon>Lophotrochozoa</taxon>
        <taxon>Mollusca</taxon>
        <taxon>Gastropoda</taxon>
        <taxon>Caenogastropoda</taxon>
        <taxon>Sorbeoconcha</taxon>
        <taxon>Cerithioidea</taxon>
        <taxon>Batillariidae</taxon>
        <taxon>Batillaria</taxon>
    </lineage>
</organism>
<sequence length="100" mass="11346">MPMENWTSVPRETRLGGLDSIVFACVRHFPVGDRSPREITERKQDNARKVKRATLPKQTSLATEAQFEYVYDERSGTTQNPPQQLIPPLALLQQLAVSTH</sequence>
<keyword evidence="2" id="KW-1185">Reference proteome</keyword>
<comment type="caution">
    <text evidence="1">The sequence shown here is derived from an EMBL/GenBank/DDBJ whole genome shotgun (WGS) entry which is preliminary data.</text>
</comment>
<protein>
    <submittedName>
        <fullName evidence="1">Uncharacterized protein</fullName>
    </submittedName>
</protein>
<proteinExistence type="predicted"/>
<dbReference type="AlphaFoldDB" id="A0ABD0M7U3"/>
<accession>A0ABD0M7U3</accession>
<gene>
    <name evidence="1" type="ORF">BaRGS_00000975</name>
</gene>
<evidence type="ECO:0000313" key="2">
    <source>
        <dbReference type="Proteomes" id="UP001519460"/>
    </source>
</evidence>